<name>A0ABT1QFI7_9NOCA</name>
<dbReference type="RefSeq" id="WP_255971152.1">
    <property type="nucleotide sequence ID" value="NZ_JANFQF010000015.1"/>
</dbReference>
<reference evidence="1 2" key="1">
    <citation type="submission" date="2022-07" db="EMBL/GenBank/DDBJ databases">
        <title>Degradation activity of malathion, p-nitrophenol and potential low-temperature adaptation strategy of Rhodococcus sp. FXJ9.536.</title>
        <authorList>
            <person name="Huang J."/>
            <person name="Huang Y."/>
        </authorList>
    </citation>
    <scope>NUCLEOTIDE SEQUENCE [LARGE SCALE GENOMIC DNA]</scope>
    <source>
        <strain evidence="1 2">FXJ9.536</strain>
    </source>
</reference>
<keyword evidence="2" id="KW-1185">Reference proteome</keyword>
<protein>
    <submittedName>
        <fullName evidence="1">Uncharacterized protein</fullName>
    </submittedName>
</protein>
<gene>
    <name evidence="1" type="ORF">NOF53_17945</name>
</gene>
<evidence type="ECO:0000313" key="2">
    <source>
        <dbReference type="Proteomes" id="UP001524501"/>
    </source>
</evidence>
<dbReference type="EMBL" id="JANFQF010000015">
    <property type="protein sequence ID" value="MCQ4121023.1"/>
    <property type="molecule type" value="Genomic_DNA"/>
</dbReference>
<dbReference type="Proteomes" id="UP001524501">
    <property type="component" value="Unassembled WGS sequence"/>
</dbReference>
<organism evidence="1 2">
    <name type="scientific">Rhodococcus tibetensis</name>
    <dbReference type="NCBI Taxonomy" id="2965064"/>
    <lineage>
        <taxon>Bacteria</taxon>
        <taxon>Bacillati</taxon>
        <taxon>Actinomycetota</taxon>
        <taxon>Actinomycetes</taxon>
        <taxon>Mycobacteriales</taxon>
        <taxon>Nocardiaceae</taxon>
        <taxon>Rhodococcus</taxon>
    </lineage>
</organism>
<accession>A0ABT1QFI7</accession>
<comment type="caution">
    <text evidence="1">The sequence shown here is derived from an EMBL/GenBank/DDBJ whole genome shotgun (WGS) entry which is preliminary data.</text>
</comment>
<sequence>MANRIVGPSAFVRFTGTTSSPQRALASSGTGSGVFAQGPSTNCADGWSTVVGGEVDGELEHAPLARTTAKARTVN</sequence>
<proteinExistence type="predicted"/>
<evidence type="ECO:0000313" key="1">
    <source>
        <dbReference type="EMBL" id="MCQ4121023.1"/>
    </source>
</evidence>